<dbReference type="EMBL" id="WHOA01000237">
    <property type="protein sequence ID" value="NOU75945.1"/>
    <property type="molecule type" value="Genomic_DNA"/>
</dbReference>
<name>A0ABX1Y4V8_9BACL</name>
<evidence type="ECO:0000313" key="1">
    <source>
        <dbReference type="EMBL" id="NOU75945.1"/>
    </source>
</evidence>
<protein>
    <submittedName>
        <fullName evidence="1">Uncharacterized protein</fullName>
    </submittedName>
</protein>
<reference evidence="1 2" key="1">
    <citation type="submission" date="2019-10" db="EMBL/GenBank/DDBJ databases">
        <title>Description of Paenibacillus terrestris sp. nov.</title>
        <authorList>
            <person name="Carlier A."/>
            <person name="Qi S."/>
        </authorList>
    </citation>
    <scope>NUCLEOTIDE SEQUENCE [LARGE SCALE GENOMIC DNA]</scope>
    <source>
        <strain evidence="1 2">LMG 31458</strain>
    </source>
</reference>
<evidence type="ECO:0000313" key="2">
    <source>
        <dbReference type="Proteomes" id="UP000616779"/>
    </source>
</evidence>
<comment type="caution">
    <text evidence="1">The sequence shown here is derived from an EMBL/GenBank/DDBJ whole genome shotgun (WGS) entry which is preliminary data.</text>
</comment>
<dbReference type="Proteomes" id="UP000616779">
    <property type="component" value="Unassembled WGS sequence"/>
</dbReference>
<sequence>MKKDDLITAAELHALLAENGEDFQEFEMDEPIGTQHLHSLQKAVVLLSQQVADLQTQLHVHFELQNKQQEQLLRQFKYQIEHKLHEQLANGILVLQQPTDMDAEVLHKESQQLTLYSAELPEPVDEEPTYSRVKSYKKIRKRKKSLLEKLFG</sequence>
<dbReference type="RefSeq" id="WP_171648064.1">
    <property type="nucleotide sequence ID" value="NZ_WHOA01000237.1"/>
</dbReference>
<proteinExistence type="predicted"/>
<organism evidence="1 2">
    <name type="scientific">Paenibacillus phytorum</name>
    <dbReference type="NCBI Taxonomy" id="2654977"/>
    <lineage>
        <taxon>Bacteria</taxon>
        <taxon>Bacillati</taxon>
        <taxon>Bacillota</taxon>
        <taxon>Bacilli</taxon>
        <taxon>Bacillales</taxon>
        <taxon>Paenibacillaceae</taxon>
        <taxon>Paenibacillus</taxon>
    </lineage>
</organism>
<keyword evidence="2" id="KW-1185">Reference proteome</keyword>
<gene>
    <name evidence="1" type="ORF">GC098_32145</name>
</gene>
<accession>A0ABX1Y4V8</accession>